<evidence type="ECO:0000256" key="1">
    <source>
        <dbReference type="ARBA" id="ARBA00006539"/>
    </source>
</evidence>
<gene>
    <name evidence="2" type="ORF">HMPREF0501_01264</name>
</gene>
<dbReference type="Pfam" id="PF06782">
    <property type="entry name" value="UPF0236"/>
    <property type="match status" value="1"/>
</dbReference>
<dbReference type="AlphaFoldDB" id="C7XWX9"/>
<proteinExistence type="inferred from homology"/>
<sequence length="116" mass="13880">NFLESLDRILKFQTSACYQVINKQPRTLNFIFIFIPVTFQRRYYQDELKKRESYLDQQLRIKLRRRLSTYYLMMMAQTTTMRNTAYISNLVWTAGLAVTCLPQMCEFKDINLIGSV</sequence>
<evidence type="ECO:0000313" key="2">
    <source>
        <dbReference type="EMBL" id="EEU29799.1"/>
    </source>
</evidence>
<name>C7XWX9_9LACO</name>
<dbReference type="InterPro" id="IPR009620">
    <property type="entry name" value="UPF0236"/>
</dbReference>
<organism evidence="2 3">
    <name type="scientific">Limosilactobacillus coleohominis 101-4-CHN</name>
    <dbReference type="NCBI Taxonomy" id="575594"/>
    <lineage>
        <taxon>Bacteria</taxon>
        <taxon>Bacillati</taxon>
        <taxon>Bacillota</taxon>
        <taxon>Bacilli</taxon>
        <taxon>Lactobacillales</taxon>
        <taxon>Lactobacillaceae</taxon>
        <taxon>Limosilactobacillus</taxon>
    </lineage>
</organism>
<feature type="non-terminal residue" evidence="2">
    <location>
        <position position="1"/>
    </location>
</feature>
<keyword evidence="3" id="KW-1185">Reference proteome</keyword>
<evidence type="ECO:0000313" key="3">
    <source>
        <dbReference type="Proteomes" id="UP000003987"/>
    </source>
</evidence>
<reference evidence="2 3" key="1">
    <citation type="submission" date="2009-06" db="EMBL/GenBank/DDBJ databases">
        <title>The Genome Sequence of Lactobacillus coleohominis strain 101-4-CHN.</title>
        <authorList>
            <consortium name="The Broad Institute Genome Sequencing Platform"/>
            <person name="Ward D."/>
            <person name="Young S.K."/>
            <person name="Zeng Q."/>
            <person name="Koehrsen M."/>
            <person name="Alvarado L."/>
            <person name="Berlin A."/>
            <person name="Borenstein D."/>
            <person name="Chen Z."/>
            <person name="Engels R."/>
            <person name="Freedman E."/>
            <person name="Gellesch M."/>
            <person name="Goldberg J."/>
            <person name="Griggs A."/>
            <person name="Gujja S."/>
            <person name="Heiman D."/>
            <person name="Hepburn T."/>
            <person name="Howarth C."/>
            <person name="Jen D."/>
            <person name="Larson L."/>
            <person name="Lewis B."/>
            <person name="Mehta T."/>
            <person name="Park D."/>
            <person name="Pearson M."/>
            <person name="Roberts A."/>
            <person name="Saif S."/>
            <person name="Shea T."/>
            <person name="Shenoy N."/>
            <person name="Sisk P."/>
            <person name="Stolte C."/>
            <person name="Sykes S."/>
            <person name="Walk T."/>
            <person name="White J."/>
            <person name="Yandava C."/>
            <person name="Liu Y."/>
            <person name="Xu Q."/>
            <person name="Lander E."/>
            <person name="Nusbaum C."/>
            <person name="Galagan J."/>
            <person name="Birren B."/>
        </authorList>
    </citation>
    <scope>NUCLEOTIDE SEQUENCE [LARGE SCALE GENOMIC DNA]</scope>
    <source>
        <strain evidence="2 3">101-4-CHN</strain>
    </source>
</reference>
<accession>C7XWX9</accession>
<dbReference type="EMBL" id="GG698805">
    <property type="protein sequence ID" value="EEU29799.1"/>
    <property type="molecule type" value="Genomic_DNA"/>
</dbReference>
<comment type="similarity">
    <text evidence="1">Belongs to the UPF0236 family.</text>
</comment>
<dbReference type="HOGENOM" id="CLU_2102063_0_0_9"/>
<protein>
    <submittedName>
        <fullName evidence="2">Uncharacterized protein</fullName>
    </submittedName>
</protein>
<dbReference type="Proteomes" id="UP000003987">
    <property type="component" value="Unassembled WGS sequence"/>
</dbReference>